<dbReference type="PANTHER" id="PTHR24198:SF165">
    <property type="entry name" value="ANKYRIN REPEAT-CONTAINING PROTEIN-RELATED"/>
    <property type="match status" value="1"/>
</dbReference>
<dbReference type="SUPFAM" id="SSF52540">
    <property type="entry name" value="P-loop containing nucleoside triphosphate hydrolases"/>
    <property type="match status" value="1"/>
</dbReference>
<keyword evidence="4" id="KW-0175">Coiled coil</keyword>
<dbReference type="SMART" id="SM00248">
    <property type="entry name" value="ANK"/>
    <property type="match status" value="4"/>
</dbReference>
<keyword evidence="2 3" id="KW-0040">ANK repeat</keyword>
<dbReference type="Proteomes" id="UP000266721">
    <property type="component" value="Unassembled WGS sequence"/>
</dbReference>
<feature type="coiled-coil region" evidence="4">
    <location>
        <begin position="18"/>
        <end position="52"/>
    </location>
</feature>
<dbReference type="InterPro" id="IPR049050">
    <property type="entry name" value="nSTAND3"/>
</dbReference>
<keyword evidence="1" id="KW-0677">Repeat</keyword>
<dbReference type="PANTHER" id="PTHR24198">
    <property type="entry name" value="ANKYRIN REPEAT AND PROTEIN KINASE DOMAIN-CONTAINING PROTEIN"/>
    <property type="match status" value="1"/>
</dbReference>
<dbReference type="SUPFAM" id="SSF48403">
    <property type="entry name" value="Ankyrin repeat"/>
    <property type="match status" value="1"/>
</dbReference>
<dbReference type="Gene3D" id="1.25.40.20">
    <property type="entry name" value="Ankyrin repeat-containing domain"/>
    <property type="match status" value="1"/>
</dbReference>
<dbReference type="InterPro" id="IPR036770">
    <property type="entry name" value="Ankyrin_rpt-contain_sf"/>
</dbReference>
<dbReference type="EMBL" id="KV584124">
    <property type="protein sequence ID" value="OPL33225.1"/>
    <property type="molecule type" value="Genomic_DNA"/>
</dbReference>
<evidence type="ECO:0000256" key="3">
    <source>
        <dbReference type="PROSITE-ProRule" id="PRU00023"/>
    </source>
</evidence>
<keyword evidence="7" id="KW-1185">Reference proteome</keyword>
<dbReference type="Pfam" id="PF12796">
    <property type="entry name" value="Ank_2"/>
    <property type="match status" value="2"/>
</dbReference>
<accession>A0A3L5TTD7</accession>
<name>A0A3L5TTD7_MYTGA</name>
<evidence type="ECO:0000259" key="5">
    <source>
        <dbReference type="Pfam" id="PF20720"/>
    </source>
</evidence>
<protein>
    <recommendedName>
        <fullName evidence="5">Novel STAND NTPase 3 domain-containing protein</fullName>
    </recommendedName>
</protein>
<feature type="non-terminal residue" evidence="6">
    <location>
        <position position="1"/>
    </location>
</feature>
<comment type="caution">
    <text evidence="6">The sequence shown here is derived from an EMBL/GenBank/DDBJ whole genome shotgun (WGS) entry which is preliminary data.</text>
</comment>
<dbReference type="AlphaFoldDB" id="A0A3L5TTD7"/>
<dbReference type="InterPro" id="IPR027417">
    <property type="entry name" value="P-loop_NTPase"/>
</dbReference>
<proteinExistence type="predicted"/>
<dbReference type="PROSITE" id="PS50088">
    <property type="entry name" value="ANK_REPEAT"/>
    <property type="match status" value="1"/>
</dbReference>
<evidence type="ECO:0000256" key="2">
    <source>
        <dbReference type="ARBA" id="ARBA00023043"/>
    </source>
</evidence>
<dbReference type="Pfam" id="PF20720">
    <property type="entry name" value="nSTAND3"/>
    <property type="match status" value="1"/>
</dbReference>
<dbReference type="SMR" id="A0A3L5TTD7"/>
<evidence type="ECO:0000313" key="7">
    <source>
        <dbReference type="Proteomes" id="UP000266721"/>
    </source>
</evidence>
<organism evidence="6 7">
    <name type="scientific">Mytilus galloprovincialis</name>
    <name type="common">Mediterranean mussel</name>
    <dbReference type="NCBI Taxonomy" id="29158"/>
    <lineage>
        <taxon>Eukaryota</taxon>
        <taxon>Metazoa</taxon>
        <taxon>Spiralia</taxon>
        <taxon>Lophotrochozoa</taxon>
        <taxon>Mollusca</taxon>
        <taxon>Bivalvia</taxon>
        <taxon>Autobranchia</taxon>
        <taxon>Pteriomorphia</taxon>
        <taxon>Mytilida</taxon>
        <taxon>Mytiloidea</taxon>
        <taxon>Mytilidae</taxon>
        <taxon>Mytilinae</taxon>
        <taxon>Mytilus</taxon>
    </lineage>
</organism>
<dbReference type="PROSITE" id="PS50297">
    <property type="entry name" value="ANK_REP_REGION"/>
    <property type="match status" value="1"/>
</dbReference>
<evidence type="ECO:0000256" key="1">
    <source>
        <dbReference type="ARBA" id="ARBA00022737"/>
    </source>
</evidence>
<sequence>MLISANIDSSYKEFYVSFAQQEKRLDNVEEELMSANDKIKQLEENQDNTKDNLLLQVDAWEVENKNFFATFAVKSVLESVKQAPFVVISGSPGMGKSATAYHIALIFRDMMGYEILPINEPSQILKFCKAGRKQIVIIDDICGKFAMNKNIVDSWVRLRIAITQLMNHTNGSLRIVATCRLLVCQTKQFKKLIKAFKIKECNLLSEELVLKVDEKRKIGLCHLNEQCLDMLEEEVILETDMFPLLCKLSAEKTFNPDFFTKPYEIFEKELDEMALENKECFFGLTLVVLQNNNLKKSLFEEKHNTLFNNMFDEVSEELEMPFRPPKLLVLRSLQTLKGTLIKESECSVSAIHDKVFDFMAFFIGKKIWKTVLQHGSSNFISERISFEFLVQSTNDFVIMLDKNHEDSYFLRIGEEIRCRKFGTVFGNLIAKTTYYEDRLISLITKQGDLLSILIGNMWSLVLSLNNNSYKLHNFLIEERLKILRFEQTLDSESEAGGSLKSVLNDTQIDVIVEELRLFVTSSNGPLLVSISEDFEDLVKLLLDTGKAININDTVLLDDREYTPLLFSFEYNRLDIAKLLIDYKADVNLLYTGKALLHFVCEEGSIDFLEILLNCEECDLNIADSHGMTALHIVAAMGYAEIMELLILKDCDINRPRH</sequence>
<feature type="domain" description="Novel STAND NTPase 3" evidence="5">
    <location>
        <begin position="67"/>
        <end position="224"/>
    </location>
</feature>
<reference evidence="6 7" key="1">
    <citation type="journal article" date="2016" name="PLoS ONE">
        <title>A First Insight into the Genome of the Filter-Feeder Mussel Mytilus galloprovincialis.</title>
        <authorList>
            <person name="Murgarella M."/>
            <person name="Puiu D."/>
            <person name="Novoa B."/>
            <person name="Figueras A."/>
            <person name="Posada D."/>
            <person name="Canchaya C."/>
        </authorList>
    </citation>
    <scope>NUCLEOTIDE SEQUENCE [LARGE SCALE GENOMIC DNA]</scope>
    <source>
        <tissue evidence="6">Muscle</tissue>
    </source>
</reference>
<feature type="repeat" description="ANK" evidence="3">
    <location>
        <begin position="625"/>
        <end position="657"/>
    </location>
</feature>
<gene>
    <name evidence="6" type="ORF">AM593_02258</name>
</gene>
<dbReference type="InterPro" id="IPR002110">
    <property type="entry name" value="Ankyrin_rpt"/>
</dbReference>
<evidence type="ECO:0000256" key="4">
    <source>
        <dbReference type="SAM" id="Coils"/>
    </source>
</evidence>
<evidence type="ECO:0000313" key="6">
    <source>
        <dbReference type="EMBL" id="OPL33225.1"/>
    </source>
</evidence>